<reference evidence="6" key="1">
    <citation type="journal article" date="2019" name="Int. J. Syst. Evol. Microbiol.">
        <title>The Global Catalogue of Microorganisms (GCM) 10K type strain sequencing project: providing services to taxonomists for standard genome sequencing and annotation.</title>
        <authorList>
            <consortium name="The Broad Institute Genomics Platform"/>
            <consortium name="The Broad Institute Genome Sequencing Center for Infectious Disease"/>
            <person name="Wu L."/>
            <person name="Ma J."/>
        </authorList>
    </citation>
    <scope>NUCLEOTIDE SEQUENCE [LARGE SCALE GENOMIC DNA]</scope>
    <source>
        <strain evidence="6">JCM 31696</strain>
    </source>
</reference>
<keyword evidence="6" id="KW-1185">Reference proteome</keyword>
<dbReference type="EMBL" id="JBHTIR010003205">
    <property type="protein sequence ID" value="MFD0854830.1"/>
    <property type="molecule type" value="Genomic_DNA"/>
</dbReference>
<evidence type="ECO:0000259" key="4">
    <source>
        <dbReference type="PROSITE" id="PS50110"/>
    </source>
</evidence>
<dbReference type="SUPFAM" id="SSF52172">
    <property type="entry name" value="CheY-like"/>
    <property type="match status" value="1"/>
</dbReference>
<dbReference type="Pfam" id="PF00072">
    <property type="entry name" value="Response_reg"/>
    <property type="match status" value="1"/>
</dbReference>
<dbReference type="PANTHER" id="PTHR45339">
    <property type="entry name" value="HYBRID SIGNAL TRANSDUCTION HISTIDINE KINASE J"/>
    <property type="match status" value="1"/>
</dbReference>
<evidence type="ECO:0000256" key="1">
    <source>
        <dbReference type="ARBA" id="ARBA00022553"/>
    </source>
</evidence>
<feature type="modified residue" description="4-aspartylphosphate" evidence="3">
    <location>
        <position position="70"/>
    </location>
</feature>
<comment type="caution">
    <text evidence="5">The sequence shown here is derived from an EMBL/GenBank/DDBJ whole genome shotgun (WGS) entry which is preliminary data.</text>
</comment>
<dbReference type="PANTHER" id="PTHR45339:SF1">
    <property type="entry name" value="HYBRID SIGNAL TRANSDUCTION HISTIDINE KINASE J"/>
    <property type="match status" value="1"/>
</dbReference>
<keyword evidence="1 3" id="KW-0597">Phosphoprotein</keyword>
<dbReference type="InterPro" id="IPR001789">
    <property type="entry name" value="Sig_transdc_resp-reg_receiver"/>
</dbReference>
<sequence>SGLLDEPPSGFLDTVLSGRKVLIVDDDVRNVFALTSVLEGYGMEVLYAEDGHAGIELLHRNPDVALVLMDVMMPGLDGYATTAAIREMPQFAELPIIVITAKVMKGDREKSLASGASDYVPKPVDVDHLLDVMRNWLQPTVVR</sequence>
<proteinExistence type="predicted"/>
<protein>
    <submittedName>
        <fullName evidence="5">Response regulator</fullName>
    </submittedName>
</protein>
<evidence type="ECO:0000256" key="3">
    <source>
        <dbReference type="PROSITE-ProRule" id="PRU00169"/>
    </source>
</evidence>
<evidence type="ECO:0000313" key="6">
    <source>
        <dbReference type="Proteomes" id="UP001597083"/>
    </source>
</evidence>
<keyword evidence="2" id="KW-0902">Two-component regulatory system</keyword>
<dbReference type="PROSITE" id="PS50110">
    <property type="entry name" value="RESPONSE_REGULATORY"/>
    <property type="match status" value="1"/>
</dbReference>
<dbReference type="Proteomes" id="UP001597083">
    <property type="component" value="Unassembled WGS sequence"/>
</dbReference>
<feature type="domain" description="Response regulatory" evidence="4">
    <location>
        <begin position="20"/>
        <end position="137"/>
    </location>
</feature>
<dbReference type="Gene3D" id="3.40.50.2300">
    <property type="match status" value="1"/>
</dbReference>
<name>A0ABW3CKN7_9ACTN</name>
<accession>A0ABW3CKN7</accession>
<evidence type="ECO:0000256" key="2">
    <source>
        <dbReference type="ARBA" id="ARBA00023012"/>
    </source>
</evidence>
<dbReference type="InterPro" id="IPR011006">
    <property type="entry name" value="CheY-like_superfamily"/>
</dbReference>
<organism evidence="5 6">
    <name type="scientific">Actinomadura adrarensis</name>
    <dbReference type="NCBI Taxonomy" id="1819600"/>
    <lineage>
        <taxon>Bacteria</taxon>
        <taxon>Bacillati</taxon>
        <taxon>Actinomycetota</taxon>
        <taxon>Actinomycetes</taxon>
        <taxon>Streptosporangiales</taxon>
        <taxon>Thermomonosporaceae</taxon>
        <taxon>Actinomadura</taxon>
    </lineage>
</organism>
<feature type="non-terminal residue" evidence="5">
    <location>
        <position position="1"/>
    </location>
</feature>
<gene>
    <name evidence="5" type="ORF">ACFQ07_21500</name>
</gene>
<dbReference type="SMART" id="SM00448">
    <property type="entry name" value="REC"/>
    <property type="match status" value="1"/>
</dbReference>
<evidence type="ECO:0000313" key="5">
    <source>
        <dbReference type="EMBL" id="MFD0854830.1"/>
    </source>
</evidence>